<reference evidence="4" key="1">
    <citation type="submission" date="2022-11" db="UniProtKB">
        <authorList>
            <consortium name="WormBaseParasite"/>
        </authorList>
    </citation>
    <scope>IDENTIFICATION</scope>
</reference>
<dbReference type="PANTHER" id="PTHR31043:SF3">
    <property type="entry name" value="NEPHROCYSTIN-4"/>
    <property type="match status" value="1"/>
</dbReference>
<dbReference type="InterPro" id="IPR029775">
    <property type="entry name" value="NPHP4"/>
</dbReference>
<dbReference type="WBParaSite" id="nRc.2.0.1.t06867-RA">
    <property type="protein sequence ID" value="nRc.2.0.1.t06867-RA"/>
    <property type="gene ID" value="nRc.2.0.1.g06867"/>
</dbReference>
<dbReference type="InterPro" id="IPR058765">
    <property type="entry name" value="NPHP4_C2-like"/>
</dbReference>
<dbReference type="GO" id="GO:0035869">
    <property type="term" value="C:ciliary transition zone"/>
    <property type="evidence" value="ECO:0007669"/>
    <property type="project" value="TreeGrafter"/>
</dbReference>
<sequence>MLGAVLGDVCRRCSASMLEPNPPAQVVTVAWAAWSPFESATAHGQDAQRRVNLALKGGPSKNPDHVLCFHDLYSLSTSIEASTNSEMQIQLEFIFDSNAPKTAAAPVESGRSFVIPEQRNVQPKEPMPQSGDETILEVHPGDDRTPVKTDQGAVQPMENPSIRLIPPSQPKVKEIIQNRPGVLYDEKPTLKPIPMSRQIAILLADRKFDKILDRNGDEPHFVDFSRDNKFDLDSDFNDPLLCNEIIFYFKAVEMFEGVQVPNEIFLTLHFYKFPQICTESAVADCRRLSPTVADCFRQKSKDFFTYEVGFLQIDYSFLSIADCRQLNPGDRR</sequence>
<protein>
    <recommendedName>
        <fullName evidence="2">NPHP4 C2-like domain-containing protein</fullName>
    </recommendedName>
</protein>
<keyword evidence="3" id="KW-1185">Reference proteome</keyword>
<proteinExistence type="predicted"/>
<dbReference type="GO" id="GO:1904491">
    <property type="term" value="P:protein localization to ciliary transition zone"/>
    <property type="evidence" value="ECO:0007669"/>
    <property type="project" value="TreeGrafter"/>
</dbReference>
<dbReference type="PANTHER" id="PTHR31043">
    <property type="entry name" value="NEPHROCYSTIN-4"/>
    <property type="match status" value="1"/>
</dbReference>
<evidence type="ECO:0000259" key="2">
    <source>
        <dbReference type="Pfam" id="PF26186"/>
    </source>
</evidence>
<evidence type="ECO:0000313" key="3">
    <source>
        <dbReference type="Proteomes" id="UP000887565"/>
    </source>
</evidence>
<dbReference type="Pfam" id="PF26186">
    <property type="entry name" value="NPHP4_C2_3rd"/>
    <property type="match status" value="1"/>
</dbReference>
<feature type="region of interest" description="Disordered" evidence="1">
    <location>
        <begin position="137"/>
        <end position="166"/>
    </location>
</feature>
<dbReference type="AlphaFoldDB" id="A0A915HZ75"/>
<dbReference type="GO" id="GO:0036064">
    <property type="term" value="C:ciliary basal body"/>
    <property type="evidence" value="ECO:0007669"/>
    <property type="project" value="TreeGrafter"/>
</dbReference>
<dbReference type="GO" id="GO:0097730">
    <property type="term" value="C:non-motile cilium"/>
    <property type="evidence" value="ECO:0007669"/>
    <property type="project" value="InterPro"/>
</dbReference>
<dbReference type="GO" id="GO:0090090">
    <property type="term" value="P:negative regulation of canonical Wnt signaling pathway"/>
    <property type="evidence" value="ECO:0007669"/>
    <property type="project" value="InterPro"/>
</dbReference>
<dbReference type="GO" id="GO:0097546">
    <property type="term" value="C:ciliary base"/>
    <property type="evidence" value="ECO:0007669"/>
    <property type="project" value="TreeGrafter"/>
</dbReference>
<accession>A0A915HZ75</accession>
<evidence type="ECO:0000256" key="1">
    <source>
        <dbReference type="SAM" id="MobiDB-lite"/>
    </source>
</evidence>
<name>A0A915HZ75_ROMCU</name>
<feature type="domain" description="NPHP4 C2-like" evidence="2">
    <location>
        <begin position="203"/>
        <end position="279"/>
    </location>
</feature>
<evidence type="ECO:0000313" key="4">
    <source>
        <dbReference type="WBParaSite" id="nRc.2.0.1.t06867-RA"/>
    </source>
</evidence>
<dbReference type="Proteomes" id="UP000887565">
    <property type="component" value="Unplaced"/>
</dbReference>
<organism evidence="3 4">
    <name type="scientific">Romanomermis culicivorax</name>
    <name type="common">Nematode worm</name>
    <dbReference type="NCBI Taxonomy" id="13658"/>
    <lineage>
        <taxon>Eukaryota</taxon>
        <taxon>Metazoa</taxon>
        <taxon>Ecdysozoa</taxon>
        <taxon>Nematoda</taxon>
        <taxon>Enoplea</taxon>
        <taxon>Dorylaimia</taxon>
        <taxon>Mermithida</taxon>
        <taxon>Mermithoidea</taxon>
        <taxon>Mermithidae</taxon>
        <taxon>Romanomermis</taxon>
    </lineage>
</organism>